<evidence type="ECO:0000313" key="2">
    <source>
        <dbReference type="Proteomes" id="UP000760494"/>
    </source>
</evidence>
<protein>
    <submittedName>
        <fullName evidence="1">Uncharacterized protein</fullName>
    </submittedName>
</protein>
<gene>
    <name evidence="1" type="ORF">C2S_486</name>
</gene>
<reference evidence="1" key="1">
    <citation type="submission" date="2019-05" db="EMBL/GenBank/DDBJ databases">
        <authorList>
            <person name="Piombo E."/>
        </authorList>
    </citation>
    <scope>NUCLEOTIDE SEQUENCE</scope>
    <source>
        <strain evidence="1">C2S</strain>
    </source>
</reference>
<organism evidence="1 2">
    <name type="scientific">Fusarium fujikuroi</name>
    <name type="common">Bakanae and foot rot disease fungus</name>
    <name type="synonym">Gibberella fujikuroi</name>
    <dbReference type="NCBI Taxonomy" id="5127"/>
    <lineage>
        <taxon>Eukaryota</taxon>
        <taxon>Fungi</taxon>
        <taxon>Dikarya</taxon>
        <taxon>Ascomycota</taxon>
        <taxon>Pezizomycotina</taxon>
        <taxon>Sordariomycetes</taxon>
        <taxon>Hypocreomycetidae</taxon>
        <taxon>Hypocreales</taxon>
        <taxon>Nectriaceae</taxon>
        <taxon>Fusarium</taxon>
        <taxon>Fusarium fujikuroi species complex</taxon>
    </lineage>
</organism>
<dbReference type="EMBL" id="CABFJX010000112">
    <property type="protein sequence ID" value="VTT63467.1"/>
    <property type="molecule type" value="Genomic_DNA"/>
</dbReference>
<sequence length="133" mass="14437">MATTGISGGAIDIANVKISSEIDLTPEISTIATREIVPQAINTPQVSISRIDKLLSNQPAASAATGSALPLIRKPEATVLESVPTTPYVPYQVYMQKQPNLPKIVTQDRIYIYNNRSGFTQQAQDLYAKYATL</sequence>
<dbReference type="AlphaFoldDB" id="A0A9Q9U7W2"/>
<name>A0A9Q9U7W2_FUSFU</name>
<comment type="caution">
    <text evidence="1">The sequence shown here is derived from an EMBL/GenBank/DDBJ whole genome shotgun (WGS) entry which is preliminary data.</text>
</comment>
<evidence type="ECO:0000313" key="1">
    <source>
        <dbReference type="EMBL" id="VTT63467.1"/>
    </source>
</evidence>
<proteinExistence type="predicted"/>
<accession>A0A9Q9U7W2</accession>
<dbReference type="Proteomes" id="UP000760494">
    <property type="component" value="Unassembled WGS sequence"/>
</dbReference>